<evidence type="ECO:0000256" key="1">
    <source>
        <dbReference type="ARBA" id="ARBA00001974"/>
    </source>
</evidence>
<accession>A0A226DA65</accession>
<dbReference type="SUPFAM" id="SSF56176">
    <property type="entry name" value="FAD-binding/transporter-associated domain-like"/>
    <property type="match status" value="1"/>
</dbReference>
<dbReference type="GO" id="GO:0016491">
    <property type="term" value="F:oxidoreductase activity"/>
    <property type="evidence" value="ECO:0007669"/>
    <property type="project" value="UniProtKB-KW"/>
</dbReference>
<dbReference type="AlphaFoldDB" id="A0A226DA65"/>
<dbReference type="SUPFAM" id="SSF55103">
    <property type="entry name" value="FAD-linked oxidases, C-terminal domain"/>
    <property type="match status" value="1"/>
</dbReference>
<dbReference type="Proteomes" id="UP000198287">
    <property type="component" value="Unassembled WGS sequence"/>
</dbReference>
<dbReference type="InterPro" id="IPR016169">
    <property type="entry name" value="FAD-bd_PCMH_sub2"/>
</dbReference>
<feature type="domain" description="FAD-binding PCMH-type" evidence="9">
    <location>
        <begin position="77"/>
        <end position="250"/>
    </location>
</feature>
<dbReference type="InterPro" id="IPR006094">
    <property type="entry name" value="Oxid_FAD_bind_N"/>
</dbReference>
<name>A0A226DA65_FOLCA</name>
<dbReference type="InterPro" id="IPR036318">
    <property type="entry name" value="FAD-bd_PCMH-like_sf"/>
</dbReference>
<evidence type="ECO:0000256" key="4">
    <source>
        <dbReference type="ARBA" id="ARBA00022630"/>
    </source>
</evidence>
<comment type="similarity">
    <text evidence="3">Belongs to the oxygen-dependent FAD-linked oxidoreductase family.</text>
</comment>
<dbReference type="Pfam" id="PF01565">
    <property type="entry name" value="FAD_binding_4"/>
    <property type="match status" value="1"/>
</dbReference>
<dbReference type="InterPro" id="IPR006093">
    <property type="entry name" value="Oxy_OxRdtase_FAD_BS"/>
</dbReference>
<keyword evidence="7" id="KW-0576">Peroxisome</keyword>
<keyword evidence="5" id="KW-0274">FAD</keyword>
<dbReference type="GO" id="GO:0005777">
    <property type="term" value="C:peroxisome"/>
    <property type="evidence" value="ECO:0007669"/>
    <property type="project" value="UniProtKB-SubCell"/>
</dbReference>
<evidence type="ECO:0000256" key="2">
    <source>
        <dbReference type="ARBA" id="ARBA00004275"/>
    </source>
</evidence>
<dbReference type="InterPro" id="IPR050416">
    <property type="entry name" value="FAD-linked_Oxidoreductase"/>
</dbReference>
<evidence type="ECO:0000313" key="11">
    <source>
        <dbReference type="Proteomes" id="UP000198287"/>
    </source>
</evidence>
<dbReference type="Pfam" id="PF08031">
    <property type="entry name" value="BBE"/>
    <property type="match status" value="1"/>
</dbReference>
<dbReference type="UniPathway" id="UPA00991">
    <property type="reaction ID" value="UER00939"/>
</dbReference>
<evidence type="ECO:0000256" key="8">
    <source>
        <dbReference type="SAM" id="SignalP"/>
    </source>
</evidence>
<dbReference type="OrthoDB" id="8250697at2759"/>
<dbReference type="InterPro" id="IPR012951">
    <property type="entry name" value="BBE"/>
</dbReference>
<dbReference type="Gene3D" id="3.40.462.20">
    <property type="match status" value="1"/>
</dbReference>
<sequence length="519" mass="58326">MKVIQATIFLVGVVLFASQNCHALQARGKHASSQEILSVLKDCVVSSGSNPSDIVEYLVDDLAVYTELNYQWNLIHERKYPLGYFTVRNANDVQAAVRCATAQGVRIVAKGGGHSYEAYSFGDTGAFIVDLRHMFEMYVSPDRQWFSIGAGALLGQIAYPLLEQYNLLTPHGTCPTVGITGLATGGGYGYMSKLFGLTTDNILEVEMVDAEGSLLVVNEQTYPDLFWALRGAGSGSFGIITKLSFKTYEAPVLVTAGEITYPLSQFVQVFIQWQLLVRDYLTSRDMNTKLAIKNGILIVEAFDIQVSDDNVEDAIERVQHILNKFPVTSLNSTSVIADRYVDFIFRTSHPNDVGIEDPSQLPNVTRNMFTRRNFHAKSFFVSNLLELADAMALYNLLLETVEDIKDIIIEMYAFGGAINDKTPLDTSFNHRNGILYLVQAFYNAQDTMNPSEPSLDWLARFYELTKVRFRHTQSYQNYADGTMPDYLERYYGSNLDGLVQIKRKYDPRNIFHHPQSIPI</sequence>
<keyword evidence="11" id="KW-1185">Reference proteome</keyword>
<dbReference type="PROSITE" id="PS51387">
    <property type="entry name" value="FAD_PCMH"/>
    <property type="match status" value="1"/>
</dbReference>
<gene>
    <name evidence="10" type="ORF">Fcan01_23740</name>
</gene>
<keyword evidence="8" id="KW-0732">Signal</keyword>
<dbReference type="Gene3D" id="3.30.465.10">
    <property type="match status" value="1"/>
</dbReference>
<dbReference type="GO" id="GO:0071949">
    <property type="term" value="F:FAD binding"/>
    <property type="evidence" value="ECO:0007669"/>
    <property type="project" value="InterPro"/>
</dbReference>
<comment type="caution">
    <text evidence="10">The sequence shown here is derived from an EMBL/GenBank/DDBJ whole genome shotgun (WGS) entry which is preliminary data.</text>
</comment>
<evidence type="ECO:0000256" key="7">
    <source>
        <dbReference type="ARBA" id="ARBA00023140"/>
    </source>
</evidence>
<comment type="cofactor">
    <cofactor evidence="1">
        <name>FAD</name>
        <dbReference type="ChEBI" id="CHEBI:57692"/>
    </cofactor>
</comment>
<dbReference type="EMBL" id="LNIX01000029">
    <property type="protein sequence ID" value="OXA41501.1"/>
    <property type="molecule type" value="Genomic_DNA"/>
</dbReference>
<evidence type="ECO:0000256" key="3">
    <source>
        <dbReference type="ARBA" id="ARBA00005466"/>
    </source>
</evidence>
<reference evidence="10 11" key="1">
    <citation type="submission" date="2015-12" db="EMBL/GenBank/DDBJ databases">
        <title>The genome of Folsomia candida.</title>
        <authorList>
            <person name="Faddeeva A."/>
            <person name="Derks M.F."/>
            <person name="Anvar Y."/>
            <person name="Smit S."/>
            <person name="Van Straalen N."/>
            <person name="Roelofs D."/>
        </authorList>
    </citation>
    <scope>NUCLEOTIDE SEQUENCE [LARGE SCALE GENOMIC DNA]</scope>
    <source>
        <strain evidence="10 11">VU population</strain>
        <tissue evidence="10">Whole body</tissue>
    </source>
</reference>
<organism evidence="10 11">
    <name type="scientific">Folsomia candida</name>
    <name type="common">Springtail</name>
    <dbReference type="NCBI Taxonomy" id="158441"/>
    <lineage>
        <taxon>Eukaryota</taxon>
        <taxon>Metazoa</taxon>
        <taxon>Ecdysozoa</taxon>
        <taxon>Arthropoda</taxon>
        <taxon>Hexapoda</taxon>
        <taxon>Collembola</taxon>
        <taxon>Entomobryomorpha</taxon>
        <taxon>Isotomoidea</taxon>
        <taxon>Isotomidae</taxon>
        <taxon>Proisotominae</taxon>
        <taxon>Folsomia</taxon>
    </lineage>
</organism>
<evidence type="ECO:0000313" key="10">
    <source>
        <dbReference type="EMBL" id="OXA41501.1"/>
    </source>
</evidence>
<keyword evidence="4" id="KW-0285">Flavoprotein</keyword>
<protein>
    <submittedName>
        <fullName evidence="10">Tetrahydrocannabinolic acid synthase</fullName>
    </submittedName>
</protein>
<dbReference type="PANTHER" id="PTHR42973">
    <property type="entry name" value="BINDING OXIDOREDUCTASE, PUTATIVE (AFU_ORTHOLOGUE AFUA_1G17690)-RELATED"/>
    <property type="match status" value="1"/>
</dbReference>
<feature type="signal peptide" evidence="8">
    <location>
        <begin position="1"/>
        <end position="23"/>
    </location>
</feature>
<comment type="subcellular location">
    <subcellularLocation>
        <location evidence="2">Peroxisome</location>
    </subcellularLocation>
</comment>
<evidence type="ECO:0000256" key="5">
    <source>
        <dbReference type="ARBA" id="ARBA00022827"/>
    </source>
</evidence>
<proteinExistence type="inferred from homology"/>
<dbReference type="PANTHER" id="PTHR42973:SF39">
    <property type="entry name" value="FAD-BINDING PCMH-TYPE DOMAIN-CONTAINING PROTEIN"/>
    <property type="match status" value="1"/>
</dbReference>
<dbReference type="InterPro" id="IPR016164">
    <property type="entry name" value="FAD-linked_Oxase-like_C"/>
</dbReference>
<dbReference type="InterPro" id="IPR016166">
    <property type="entry name" value="FAD-bd_PCMH"/>
</dbReference>
<dbReference type="PROSITE" id="PS00862">
    <property type="entry name" value="OX2_COVAL_FAD"/>
    <property type="match status" value="1"/>
</dbReference>
<feature type="chain" id="PRO_5012443409" evidence="8">
    <location>
        <begin position="24"/>
        <end position="519"/>
    </location>
</feature>
<keyword evidence="6" id="KW-0560">Oxidoreductase</keyword>
<evidence type="ECO:0000256" key="6">
    <source>
        <dbReference type="ARBA" id="ARBA00023002"/>
    </source>
</evidence>
<evidence type="ECO:0000259" key="9">
    <source>
        <dbReference type="PROSITE" id="PS51387"/>
    </source>
</evidence>